<dbReference type="GO" id="GO:0004803">
    <property type="term" value="F:transposase activity"/>
    <property type="evidence" value="ECO:0007669"/>
    <property type="project" value="InterPro"/>
</dbReference>
<dbReference type="InterPro" id="IPR002559">
    <property type="entry name" value="Transposase_11"/>
</dbReference>
<dbReference type="AlphaFoldDB" id="T0ZCS9"/>
<dbReference type="GO" id="GO:0003677">
    <property type="term" value="F:DNA binding"/>
    <property type="evidence" value="ECO:0007669"/>
    <property type="project" value="InterPro"/>
</dbReference>
<dbReference type="Pfam" id="PF01609">
    <property type="entry name" value="DDE_Tnp_1"/>
    <property type="match status" value="1"/>
</dbReference>
<feature type="domain" description="Transposase IS4-like" evidence="1">
    <location>
        <begin position="109"/>
        <end position="285"/>
    </location>
</feature>
<evidence type="ECO:0000259" key="1">
    <source>
        <dbReference type="Pfam" id="PF01609"/>
    </source>
</evidence>
<reference evidence="2" key="2">
    <citation type="journal article" date="2014" name="ISME J.">
        <title>Microbial stratification in low pH oxic and suboxic macroscopic growths along an acid mine drainage.</title>
        <authorList>
            <person name="Mendez-Garcia C."/>
            <person name="Mesa V."/>
            <person name="Sprenger R.R."/>
            <person name="Richter M."/>
            <person name="Diez M.S."/>
            <person name="Solano J."/>
            <person name="Bargiela R."/>
            <person name="Golyshina O.V."/>
            <person name="Manteca A."/>
            <person name="Ramos J.L."/>
            <person name="Gallego J.R."/>
            <person name="Llorente I."/>
            <person name="Martins Dos Santos V.A."/>
            <person name="Jensen O.N."/>
            <person name="Pelaez A.I."/>
            <person name="Sanchez J."/>
            <person name="Ferrer M."/>
        </authorList>
    </citation>
    <scope>NUCLEOTIDE SEQUENCE</scope>
</reference>
<gene>
    <name evidence="2" type="ORF">B2A_09062</name>
</gene>
<proteinExistence type="predicted"/>
<dbReference type="SUPFAM" id="SSF53098">
    <property type="entry name" value="Ribonuclease H-like"/>
    <property type="match status" value="1"/>
</dbReference>
<comment type="caution">
    <text evidence="2">The sequence shown here is derived from an EMBL/GenBank/DDBJ whole genome shotgun (WGS) entry which is preliminary data.</text>
</comment>
<organism evidence="2">
    <name type="scientific">mine drainage metagenome</name>
    <dbReference type="NCBI Taxonomy" id="410659"/>
    <lineage>
        <taxon>unclassified sequences</taxon>
        <taxon>metagenomes</taxon>
        <taxon>ecological metagenomes</taxon>
    </lineage>
</organism>
<protein>
    <submittedName>
        <fullName evidence="2">Transposase, IS4-like domain protein</fullName>
    </submittedName>
</protein>
<evidence type="ECO:0000313" key="2">
    <source>
        <dbReference type="EMBL" id="EQD45971.1"/>
    </source>
</evidence>
<sequence length="289" mass="33947">MELYEIKDKIVEVWAAARVIVQKYGHTKKFAKHVVALVIKQCESFKDVKLVEFLGKDPIGKMLGYKKKPNGTTFSKVRERMDPQMMEDLQLWISLDIMNGRQVRLLSQDSTDVPAYSEKDKEAKWGHRTPSRKEQLLYRSGKDKKKEFFYGYKPHMIVDAETEIPIAVIVAPANTNDKKFFDPLYDKVKEITVLQYLGKFLADAQYHSSKIRARIREDNLIPVIPFSGNRWHKTENPNDPEYGKRWSVERVFSRLKEVFGLRENRFFGLKKVKIHVFSCVIAYLMRYKM</sequence>
<reference evidence="2" key="1">
    <citation type="submission" date="2013-08" db="EMBL/GenBank/DDBJ databases">
        <authorList>
            <person name="Mendez C."/>
            <person name="Richter M."/>
            <person name="Ferrer M."/>
            <person name="Sanchez J."/>
        </authorList>
    </citation>
    <scope>NUCLEOTIDE SEQUENCE</scope>
</reference>
<accession>T0ZCS9</accession>
<dbReference type="GO" id="GO:0006313">
    <property type="term" value="P:DNA transposition"/>
    <property type="evidence" value="ECO:0007669"/>
    <property type="project" value="InterPro"/>
</dbReference>
<dbReference type="EMBL" id="AUZZ01006538">
    <property type="protein sequence ID" value="EQD45971.1"/>
    <property type="molecule type" value="Genomic_DNA"/>
</dbReference>
<dbReference type="InterPro" id="IPR012337">
    <property type="entry name" value="RNaseH-like_sf"/>
</dbReference>
<name>T0ZCS9_9ZZZZ</name>